<evidence type="ECO:0000313" key="1">
    <source>
        <dbReference type="EMBL" id="GIY18943.1"/>
    </source>
</evidence>
<dbReference type="EMBL" id="BPLR01007696">
    <property type="protein sequence ID" value="GIY18943.1"/>
    <property type="molecule type" value="Genomic_DNA"/>
</dbReference>
<gene>
    <name evidence="1" type="ORF">CEXT_592951</name>
</gene>
<comment type="caution">
    <text evidence="1">The sequence shown here is derived from an EMBL/GenBank/DDBJ whole genome shotgun (WGS) entry which is preliminary data.</text>
</comment>
<protein>
    <submittedName>
        <fullName evidence="1">Uncharacterized protein</fullName>
    </submittedName>
</protein>
<dbReference type="AlphaFoldDB" id="A0AAV4RAF4"/>
<name>A0AAV4RAF4_CAEEX</name>
<reference evidence="1 2" key="1">
    <citation type="submission" date="2021-06" db="EMBL/GenBank/DDBJ databases">
        <title>Caerostris extrusa draft genome.</title>
        <authorList>
            <person name="Kono N."/>
            <person name="Arakawa K."/>
        </authorList>
    </citation>
    <scope>NUCLEOTIDE SEQUENCE [LARGE SCALE GENOMIC DNA]</scope>
</reference>
<evidence type="ECO:0000313" key="2">
    <source>
        <dbReference type="Proteomes" id="UP001054945"/>
    </source>
</evidence>
<accession>A0AAV4RAF4</accession>
<keyword evidence="2" id="KW-1185">Reference proteome</keyword>
<proteinExistence type="predicted"/>
<sequence length="122" mass="13970">MVQEPLLIQKASKLRSRSSEFVTMVLPFLSIKLSVTAEARVNFVTKKERKLAGIRKSCIWQSDLSIFIVDHVATEKASDEDSMIVSCNLMSLLMMIRCLLDTKDPHCIFEKDRCTMPKEFQV</sequence>
<organism evidence="1 2">
    <name type="scientific">Caerostris extrusa</name>
    <name type="common">Bark spider</name>
    <name type="synonym">Caerostris bankana</name>
    <dbReference type="NCBI Taxonomy" id="172846"/>
    <lineage>
        <taxon>Eukaryota</taxon>
        <taxon>Metazoa</taxon>
        <taxon>Ecdysozoa</taxon>
        <taxon>Arthropoda</taxon>
        <taxon>Chelicerata</taxon>
        <taxon>Arachnida</taxon>
        <taxon>Araneae</taxon>
        <taxon>Araneomorphae</taxon>
        <taxon>Entelegynae</taxon>
        <taxon>Araneoidea</taxon>
        <taxon>Araneidae</taxon>
        <taxon>Caerostris</taxon>
    </lineage>
</organism>
<dbReference type="Proteomes" id="UP001054945">
    <property type="component" value="Unassembled WGS sequence"/>
</dbReference>